<dbReference type="Proteomes" id="UP000606494">
    <property type="component" value="Unassembled WGS sequence"/>
</dbReference>
<dbReference type="EC" id="3.1.3.18" evidence="4"/>
<protein>
    <recommendedName>
        <fullName evidence="4">phosphoglycolate phosphatase</fullName>
        <ecNumber evidence="4">3.1.3.18</ecNumber>
    </recommendedName>
</protein>
<dbReference type="Gene3D" id="1.10.150.240">
    <property type="entry name" value="Putative phosphatase, domain 2"/>
    <property type="match status" value="1"/>
</dbReference>
<comment type="caution">
    <text evidence="5">The sequence shown here is derived from an EMBL/GenBank/DDBJ whole genome shotgun (WGS) entry which is preliminary data.</text>
</comment>
<evidence type="ECO:0000313" key="5">
    <source>
        <dbReference type="EMBL" id="MBD1426211.1"/>
    </source>
</evidence>
<sequence length="214" mass="25100">MVNANQVDAIIFDMDGTLWNGVECYVRGFNDFFRSKNIEKKLVKQDLYGLMGMEEDKYLEIMLPEFPYKERKMMYKDIIDLQYENIKTHGGELYPYVSEGLEELSRHYKLFIVSNCAEFTIKYFTEWAGIGKHITDSIAHAPNFKPKHKNIRYLMDKYAFKKPVYVGDTAADGEQSKIADIPFVFVNYGFGEATTYDLKFNSFEELTHYFVPRI</sequence>
<name>A0ABR7Y4L8_9SPHI</name>
<evidence type="ECO:0000256" key="4">
    <source>
        <dbReference type="ARBA" id="ARBA00013078"/>
    </source>
</evidence>
<dbReference type="InterPro" id="IPR023198">
    <property type="entry name" value="PGP-like_dom2"/>
</dbReference>
<organism evidence="5 6">
    <name type="scientific">Sphingobacterium arenae</name>
    <dbReference type="NCBI Taxonomy" id="1280598"/>
    <lineage>
        <taxon>Bacteria</taxon>
        <taxon>Pseudomonadati</taxon>
        <taxon>Bacteroidota</taxon>
        <taxon>Sphingobacteriia</taxon>
        <taxon>Sphingobacteriales</taxon>
        <taxon>Sphingobacteriaceae</taxon>
        <taxon>Sphingobacterium</taxon>
    </lineage>
</organism>
<gene>
    <name evidence="5" type="ORF">H8B17_11510</name>
</gene>
<evidence type="ECO:0000313" key="6">
    <source>
        <dbReference type="Proteomes" id="UP000606494"/>
    </source>
</evidence>
<reference evidence="5 6" key="1">
    <citation type="submission" date="2020-08" db="EMBL/GenBank/DDBJ databases">
        <title>Sphingobacterium sp. DN00404 isolated from aquaculture water.</title>
        <authorList>
            <person name="Zhang M."/>
        </authorList>
    </citation>
    <scope>NUCLEOTIDE SEQUENCE [LARGE SCALE GENOMIC DNA]</scope>
    <source>
        <strain evidence="5 6">KCTC 32294</strain>
    </source>
</reference>
<dbReference type="InterPro" id="IPR050155">
    <property type="entry name" value="HAD-like_hydrolase_sf"/>
</dbReference>
<dbReference type="SFLD" id="SFLDG01129">
    <property type="entry name" value="C1.5:_HAD__Beta-PGM__Phosphata"/>
    <property type="match status" value="1"/>
</dbReference>
<dbReference type="Pfam" id="PF13419">
    <property type="entry name" value="HAD_2"/>
    <property type="match status" value="1"/>
</dbReference>
<dbReference type="InterPro" id="IPR036412">
    <property type="entry name" value="HAD-like_sf"/>
</dbReference>
<dbReference type="GO" id="GO:0016787">
    <property type="term" value="F:hydrolase activity"/>
    <property type="evidence" value="ECO:0007669"/>
    <property type="project" value="UniProtKB-KW"/>
</dbReference>
<evidence type="ECO:0000256" key="2">
    <source>
        <dbReference type="ARBA" id="ARBA00004818"/>
    </source>
</evidence>
<comment type="catalytic activity">
    <reaction evidence="1">
        <text>2-phosphoglycolate + H2O = glycolate + phosphate</text>
        <dbReference type="Rhea" id="RHEA:14369"/>
        <dbReference type="ChEBI" id="CHEBI:15377"/>
        <dbReference type="ChEBI" id="CHEBI:29805"/>
        <dbReference type="ChEBI" id="CHEBI:43474"/>
        <dbReference type="ChEBI" id="CHEBI:58033"/>
        <dbReference type="EC" id="3.1.3.18"/>
    </reaction>
</comment>
<dbReference type="SFLD" id="SFLDS00003">
    <property type="entry name" value="Haloacid_Dehalogenase"/>
    <property type="match status" value="1"/>
</dbReference>
<proteinExistence type="inferred from homology"/>
<dbReference type="RefSeq" id="WP_190309299.1">
    <property type="nucleotide sequence ID" value="NZ_JACNYK010000002.1"/>
</dbReference>
<dbReference type="PANTHER" id="PTHR43434:SF1">
    <property type="entry name" value="PHOSPHOGLYCOLATE PHOSPHATASE"/>
    <property type="match status" value="1"/>
</dbReference>
<accession>A0ABR7Y4L8</accession>
<dbReference type="PANTHER" id="PTHR43434">
    <property type="entry name" value="PHOSPHOGLYCOLATE PHOSPHATASE"/>
    <property type="match status" value="1"/>
</dbReference>
<evidence type="ECO:0000256" key="1">
    <source>
        <dbReference type="ARBA" id="ARBA00000830"/>
    </source>
</evidence>
<evidence type="ECO:0000256" key="3">
    <source>
        <dbReference type="ARBA" id="ARBA00006171"/>
    </source>
</evidence>
<dbReference type="InterPro" id="IPR023214">
    <property type="entry name" value="HAD_sf"/>
</dbReference>
<comment type="similarity">
    <text evidence="3">Belongs to the HAD-like hydrolase superfamily. CbbY/CbbZ/Gph/YieH family.</text>
</comment>
<keyword evidence="5" id="KW-0378">Hydrolase</keyword>
<dbReference type="SUPFAM" id="SSF56784">
    <property type="entry name" value="HAD-like"/>
    <property type="match status" value="1"/>
</dbReference>
<dbReference type="InterPro" id="IPR041492">
    <property type="entry name" value="HAD_2"/>
</dbReference>
<comment type="pathway">
    <text evidence="2">Organic acid metabolism; glycolate biosynthesis; glycolate from 2-phosphoglycolate: step 1/1.</text>
</comment>
<dbReference type="Gene3D" id="3.40.50.1000">
    <property type="entry name" value="HAD superfamily/HAD-like"/>
    <property type="match status" value="1"/>
</dbReference>
<keyword evidence="6" id="KW-1185">Reference proteome</keyword>
<dbReference type="EMBL" id="JACNYK010000002">
    <property type="protein sequence ID" value="MBD1426211.1"/>
    <property type="molecule type" value="Genomic_DNA"/>
</dbReference>